<proteinExistence type="predicted"/>
<evidence type="ECO:0000259" key="1">
    <source>
        <dbReference type="Pfam" id="PF01425"/>
    </source>
</evidence>
<organism evidence="2 3">
    <name type="scientific">Tetradesmus obliquus</name>
    <name type="common">Green alga</name>
    <name type="synonym">Acutodesmus obliquus</name>
    <dbReference type="NCBI Taxonomy" id="3088"/>
    <lineage>
        <taxon>Eukaryota</taxon>
        <taxon>Viridiplantae</taxon>
        <taxon>Chlorophyta</taxon>
        <taxon>core chlorophytes</taxon>
        <taxon>Chlorophyceae</taxon>
        <taxon>CS clade</taxon>
        <taxon>Sphaeropleales</taxon>
        <taxon>Scenedesmaceae</taxon>
        <taxon>Tetradesmus</taxon>
    </lineage>
</organism>
<dbReference type="PANTHER" id="PTHR11895">
    <property type="entry name" value="TRANSAMIDASE"/>
    <property type="match status" value="1"/>
</dbReference>
<dbReference type="PANTHER" id="PTHR11895:SF67">
    <property type="entry name" value="AMIDASE DOMAIN-CONTAINING PROTEIN"/>
    <property type="match status" value="1"/>
</dbReference>
<feature type="domain" description="Amidase" evidence="1">
    <location>
        <begin position="152"/>
        <end position="583"/>
    </location>
</feature>
<name>A0ABY8UN42_TETOB</name>
<dbReference type="SUPFAM" id="SSF75304">
    <property type="entry name" value="Amidase signature (AS) enzymes"/>
    <property type="match status" value="1"/>
</dbReference>
<dbReference type="Gene3D" id="3.90.1300.10">
    <property type="entry name" value="Amidase signature (AS) domain"/>
    <property type="match status" value="1"/>
</dbReference>
<reference evidence="2 3" key="1">
    <citation type="submission" date="2023-05" db="EMBL/GenBank/DDBJ databases">
        <title>A 100% complete, gapless, phased diploid assembly of the Scenedesmus obliquus UTEX 3031 genome.</title>
        <authorList>
            <person name="Biondi T.C."/>
            <person name="Hanschen E.R."/>
            <person name="Kwon T."/>
            <person name="Eng W."/>
            <person name="Kruse C.P.S."/>
            <person name="Koehler S.I."/>
            <person name="Kunde Y."/>
            <person name="Gleasner C.D."/>
            <person name="You Mak K.T."/>
            <person name="Polle J."/>
            <person name="Hovde B.T."/>
            <person name="Starkenburg S.R."/>
        </authorList>
    </citation>
    <scope>NUCLEOTIDE SEQUENCE [LARGE SCALE GENOMIC DNA]</scope>
    <source>
        <strain evidence="2 3">DOE0152z</strain>
    </source>
</reference>
<accession>A0ABY8UN42</accession>
<protein>
    <recommendedName>
        <fullName evidence="1">Amidase domain-containing protein</fullName>
    </recommendedName>
</protein>
<dbReference type="InterPro" id="IPR023631">
    <property type="entry name" value="Amidase_dom"/>
</dbReference>
<dbReference type="Pfam" id="PF01425">
    <property type="entry name" value="Amidase"/>
    <property type="match status" value="1"/>
</dbReference>
<evidence type="ECO:0000313" key="3">
    <source>
        <dbReference type="Proteomes" id="UP001244341"/>
    </source>
</evidence>
<sequence>MPEPIVAQITLRSANSIKNQDEVESLAAALTAALKLKQSHAGTALKLAVQLGEAQSKAATATDEAFKCSKLPFTQALKDSFSQARPATDAELGVASKNAEERVAAALKAMGHNGYTLVSTPPNVRPTVRDYHYSYTQGMITPTAVAERLVSFLAKHNSTFNWLSEYSADHIKHQAAAATARYAAGKSLSVFDGVPYVVTDCLDALPYDTSCGTAFMGKLRQAKADAPCVATLRSMGAILLGKASMPELNSPASSSSSTPNPHDAAKTAGSGSAGCASAVACGLCPIAIGADAGGSMGVPASFCGVVGLRASSGRLAEDAAATGSQSSLTATTPIANSVGDTLLLYTAMANTSYPGAAAPRKLALPKELLPKQERCAANSDWVLGSEQPLLGKKIGVCRQWLDDSSVAVREVLAVTLERLQQLGAELVDVSLPDLEQIQASHLVTFSKEAAADGAKQGWLHKKELRSQLGLDTRMFLCNASKVTDAEYAQAQRVRAKVLAGFEKTLAECDVILTPATASVAPALQQNAAGCYDVAAASSTARFSLASSLTGLPALVMPAGRRGGAFEPAGVQFIGKPWAESSLLRTAAALEQQMLEDGYPAQVARTALNPIECAIGAHPIALRCTKETWATKYYHGDPNRKNKDAKQH</sequence>
<dbReference type="InterPro" id="IPR000120">
    <property type="entry name" value="Amidase"/>
</dbReference>
<keyword evidence="3" id="KW-1185">Reference proteome</keyword>
<gene>
    <name evidence="2" type="ORF">OEZ85_001332</name>
</gene>
<dbReference type="InterPro" id="IPR036928">
    <property type="entry name" value="AS_sf"/>
</dbReference>
<dbReference type="EMBL" id="CP126222">
    <property type="protein sequence ID" value="WIA22972.1"/>
    <property type="molecule type" value="Genomic_DNA"/>
</dbReference>
<evidence type="ECO:0000313" key="2">
    <source>
        <dbReference type="EMBL" id="WIA22972.1"/>
    </source>
</evidence>
<dbReference type="Proteomes" id="UP001244341">
    <property type="component" value="Chromosome 15b"/>
</dbReference>